<keyword evidence="2" id="KW-1185">Reference proteome</keyword>
<evidence type="ECO:0000313" key="2">
    <source>
        <dbReference type="Proteomes" id="UP001165960"/>
    </source>
</evidence>
<organism evidence="1 2">
    <name type="scientific">Entomophthora muscae</name>
    <dbReference type="NCBI Taxonomy" id="34485"/>
    <lineage>
        <taxon>Eukaryota</taxon>
        <taxon>Fungi</taxon>
        <taxon>Fungi incertae sedis</taxon>
        <taxon>Zoopagomycota</taxon>
        <taxon>Entomophthoromycotina</taxon>
        <taxon>Entomophthoromycetes</taxon>
        <taxon>Entomophthorales</taxon>
        <taxon>Entomophthoraceae</taxon>
        <taxon>Entomophthora</taxon>
    </lineage>
</organism>
<dbReference type="Proteomes" id="UP001165960">
    <property type="component" value="Unassembled WGS sequence"/>
</dbReference>
<gene>
    <name evidence="1" type="primary">LEM3_5</name>
    <name evidence="1" type="ORF">DSO57_1007695</name>
</gene>
<proteinExistence type="predicted"/>
<accession>A0ACC2SWC8</accession>
<dbReference type="EMBL" id="QTSX02004283">
    <property type="protein sequence ID" value="KAJ9066620.1"/>
    <property type="molecule type" value="Genomic_DNA"/>
</dbReference>
<evidence type="ECO:0000313" key="1">
    <source>
        <dbReference type="EMBL" id="KAJ9066620.1"/>
    </source>
</evidence>
<protein>
    <submittedName>
        <fullName evidence="1">Alkylphosphocholine resistance protein lem3</fullName>
    </submittedName>
</protein>
<name>A0ACC2SWC8_9FUNG</name>
<sequence length="357" mass="41223">MSEPPRKSRKPANTAFKQQRLKSWQPILTPKSVLPTLFILGAIFRTHRCDQFNPKILEISIDYTKCKEHDSFHSIEHLFRSSLPNNSSSIFKGPKYKSEKTVIPGNPNDETGFLCTIQFPITVDIPPPVYLYYELTEFYQNHRSYVKSVSWPQLRGEENLDIKALRDVCKPLAGKEVDGVFIPFYPCGLIANSIFNDTIYQLTKTENQVVYEFSEKNIGLSADKERYKKPPYHPKEVLPPPYWVNRYTNGVYSDEQPPPDFSQDEHFWVWLRTAGLPRFRKLYGRNDTTVIPKGMYEIKIMMNYDISKYGGKKYIVFSTIGNLGGRNSFLGLAYISMGAVSVLLGILFTARHFFKPR</sequence>
<comment type="caution">
    <text evidence="1">The sequence shown here is derived from an EMBL/GenBank/DDBJ whole genome shotgun (WGS) entry which is preliminary data.</text>
</comment>
<reference evidence="1" key="1">
    <citation type="submission" date="2022-04" db="EMBL/GenBank/DDBJ databases">
        <title>Genome of the entomopathogenic fungus Entomophthora muscae.</title>
        <authorList>
            <person name="Elya C."/>
            <person name="Lovett B.R."/>
            <person name="Lee E."/>
            <person name="Macias A.M."/>
            <person name="Hajek A.E."/>
            <person name="De Bivort B.L."/>
            <person name="Kasson M.T."/>
            <person name="De Fine Licht H.H."/>
            <person name="Stajich J.E."/>
        </authorList>
    </citation>
    <scope>NUCLEOTIDE SEQUENCE</scope>
    <source>
        <strain evidence="1">Berkeley</strain>
    </source>
</reference>